<dbReference type="Proteomes" id="UP000011910">
    <property type="component" value="Unassembled WGS sequence"/>
</dbReference>
<evidence type="ECO:0000313" key="1">
    <source>
        <dbReference type="EMBL" id="EMR03597.1"/>
    </source>
</evidence>
<dbReference type="NCBIfam" id="NF038262">
    <property type="entry name" value="SiaB_fam_kinase"/>
    <property type="match status" value="2"/>
</dbReference>
<sequence>MSMLVYKVYELYQALEDDGLSLFYLGDVSDNITEKLIALNDRRITEQPGSGRSGRKIAFLIAECFQNVIRHQEQPSLKKGEKKPDSSMFMVRHHRQSQYSIASVNLVRNQRVAPLQAKLGNLSRLDGVELRKMYLDLLPGGEYSDKGGAGLGLIEMARRSGQQFQYDFVSRTDAFSQFFFQLHMQEEGAGSAQVLPISSTQKLYESLQQEGILLLYKSDFSQKAMMPVLEMIEFNLRQQRSELFRQKAILYVLVELFQNIMKHGAEWHGRQEGVLCICKQDDHHLLCAGNFIAQDKIPQLRQHLLQINALDKGGLQQLYKQELRNTNATLKGGAGLGLIETGRYSTGSFDFSFVTVNDHYSFFTLSTTI</sequence>
<accession>M7N8K4</accession>
<dbReference type="AlphaFoldDB" id="M7N8K4"/>
<dbReference type="Pfam" id="PF19788">
    <property type="entry name" value="DUF6272"/>
    <property type="match status" value="2"/>
</dbReference>
<keyword evidence="2" id="KW-1185">Reference proteome</keyword>
<proteinExistence type="predicted"/>
<dbReference type="EMBL" id="AODQ01000022">
    <property type="protein sequence ID" value="EMR03597.1"/>
    <property type="molecule type" value="Genomic_DNA"/>
</dbReference>
<evidence type="ECO:0000313" key="2">
    <source>
        <dbReference type="Proteomes" id="UP000011910"/>
    </source>
</evidence>
<dbReference type="InterPro" id="IPR046239">
    <property type="entry name" value="DUF6272"/>
</dbReference>
<dbReference type="eggNOG" id="ENOG5033Z6J">
    <property type="taxonomic scope" value="Bacteria"/>
</dbReference>
<comment type="caution">
    <text evidence="1">The sequence shown here is derived from an EMBL/GenBank/DDBJ whole genome shotgun (WGS) entry which is preliminary data.</text>
</comment>
<name>M7N8K4_9BACT</name>
<reference evidence="1 2" key="1">
    <citation type="journal article" date="2013" name="Genome Announc.">
        <title>Draft Genome Sequence of Cesiribacter andamanensis Strain AMV16T, Isolated from a Soil Sample from a Mud Volcano in the Andaman Islands, India.</title>
        <authorList>
            <person name="Shivaji S."/>
            <person name="Ara S."/>
            <person name="Begum Z."/>
            <person name="Srinivas T.N."/>
            <person name="Singh A."/>
            <person name="Kumar Pinnaka A."/>
        </authorList>
    </citation>
    <scope>NUCLEOTIDE SEQUENCE [LARGE SCALE GENOMIC DNA]</scope>
    <source>
        <strain evidence="1 2">AMV16</strain>
    </source>
</reference>
<organism evidence="1 2">
    <name type="scientific">Cesiribacter andamanensis AMV16</name>
    <dbReference type="NCBI Taxonomy" id="1279009"/>
    <lineage>
        <taxon>Bacteria</taxon>
        <taxon>Pseudomonadati</taxon>
        <taxon>Bacteroidota</taxon>
        <taxon>Cytophagia</taxon>
        <taxon>Cytophagales</taxon>
        <taxon>Cesiribacteraceae</taxon>
        <taxon>Cesiribacter</taxon>
    </lineage>
</organism>
<dbReference type="STRING" id="1279009.ADICEAN_01278"/>
<gene>
    <name evidence="1" type="ORF">ADICEAN_01278</name>
</gene>
<protein>
    <submittedName>
        <fullName evidence="1">Uncharacterized protein</fullName>
    </submittedName>
</protein>